<evidence type="ECO:0000313" key="2">
    <source>
        <dbReference type="Proteomes" id="UP000612893"/>
    </source>
</evidence>
<sequence length="284" mass="31120">MPRSCAYEVPVDTGLFTPLDLQPTAACRLAFNAARRWLSLHAISHRRLVAEHQTGFVVWSVQLLSGDPVGYFDADSLDVTVTGRVRGGGTQFECEVEVRGPVGRATRLRACCVPLRLDGGSALAGAPARLSPEVMSAFLADEIETRPHLSPLPALRAAIVGGGAELARGRTPFVIHRHQCEIADQWFWPEAVSLACSTREELVRAEAERIPRLRLAMQTPVGRLDLLLSRPFYLFDEGAVVSTAYGWRGRLAFVHELVGTEGGDDEPRAVAIEQFAPAPEWTWN</sequence>
<gene>
    <name evidence="1" type="ORF">JF922_00070</name>
</gene>
<dbReference type="Proteomes" id="UP000612893">
    <property type="component" value="Unassembled WGS sequence"/>
</dbReference>
<dbReference type="AlphaFoldDB" id="A0A934K021"/>
<name>A0A934K021_9BACT</name>
<comment type="caution">
    <text evidence="1">The sequence shown here is derived from an EMBL/GenBank/DDBJ whole genome shotgun (WGS) entry which is preliminary data.</text>
</comment>
<dbReference type="EMBL" id="JAEKNR010000003">
    <property type="protein sequence ID" value="MBJ7596474.1"/>
    <property type="molecule type" value="Genomic_DNA"/>
</dbReference>
<accession>A0A934K021</accession>
<dbReference type="RefSeq" id="WP_338198309.1">
    <property type="nucleotide sequence ID" value="NZ_JAEKNR010000003.1"/>
</dbReference>
<organism evidence="1 2">
    <name type="scientific">Candidatus Nephthysia bennettiae</name>
    <dbReference type="NCBI Taxonomy" id="3127016"/>
    <lineage>
        <taxon>Bacteria</taxon>
        <taxon>Bacillati</taxon>
        <taxon>Candidatus Dormiibacterota</taxon>
        <taxon>Candidatus Dormibacteria</taxon>
        <taxon>Candidatus Dormibacterales</taxon>
        <taxon>Candidatus Dormibacteraceae</taxon>
        <taxon>Candidatus Nephthysia</taxon>
    </lineage>
</organism>
<reference evidence="1" key="1">
    <citation type="submission" date="2020-10" db="EMBL/GenBank/DDBJ databases">
        <title>Ca. Dormibacterota MAGs.</title>
        <authorList>
            <person name="Montgomery K."/>
        </authorList>
    </citation>
    <scope>NUCLEOTIDE SEQUENCE [LARGE SCALE GENOMIC DNA]</scope>
    <source>
        <strain evidence="1">SC8812_S17_10</strain>
    </source>
</reference>
<keyword evidence="2" id="KW-1185">Reference proteome</keyword>
<protein>
    <submittedName>
        <fullName evidence="1">Acyl-CoA thioesterase</fullName>
    </submittedName>
</protein>
<evidence type="ECO:0000313" key="1">
    <source>
        <dbReference type="EMBL" id="MBJ7596474.1"/>
    </source>
</evidence>
<proteinExistence type="predicted"/>